<protein>
    <submittedName>
        <fullName evidence="1">Uncharacterized protein</fullName>
    </submittedName>
</protein>
<gene>
    <name evidence="1" type="ORF">SDC9_198794</name>
</gene>
<sequence length="185" mass="20816">MAVEYDVRLARESRFMIAGDGDYRRAEPLEIGDERDQLLRLAAVADKITHILAADHAEVAVSALRGVQEKGRHAERGEGRRRLASHMARFAEPGHDDAAAAAAHEVRGRRHFLPHSLGGGAQRACLFKQDIFSRGKQLPGGELLFFAFVRQIHLLFLRPVKRREIDLFADDLIYLVCLTQHLAYL</sequence>
<evidence type="ECO:0000313" key="1">
    <source>
        <dbReference type="EMBL" id="MPN51152.1"/>
    </source>
</evidence>
<reference evidence="1" key="1">
    <citation type="submission" date="2019-08" db="EMBL/GenBank/DDBJ databases">
        <authorList>
            <person name="Kucharzyk K."/>
            <person name="Murdoch R.W."/>
            <person name="Higgins S."/>
            <person name="Loffler F."/>
        </authorList>
    </citation>
    <scope>NUCLEOTIDE SEQUENCE</scope>
</reference>
<name>A0A645IJW3_9ZZZZ</name>
<organism evidence="1">
    <name type="scientific">bioreactor metagenome</name>
    <dbReference type="NCBI Taxonomy" id="1076179"/>
    <lineage>
        <taxon>unclassified sequences</taxon>
        <taxon>metagenomes</taxon>
        <taxon>ecological metagenomes</taxon>
    </lineage>
</organism>
<accession>A0A645IJW3</accession>
<comment type="caution">
    <text evidence="1">The sequence shown here is derived from an EMBL/GenBank/DDBJ whole genome shotgun (WGS) entry which is preliminary data.</text>
</comment>
<dbReference type="AlphaFoldDB" id="A0A645IJW3"/>
<dbReference type="EMBL" id="VSSQ01115965">
    <property type="protein sequence ID" value="MPN51152.1"/>
    <property type="molecule type" value="Genomic_DNA"/>
</dbReference>
<proteinExistence type="predicted"/>